<dbReference type="EMBL" id="ABJD02000101">
    <property type="protein sequence ID" value="EDU59483.1"/>
    <property type="molecule type" value="Genomic_DNA"/>
</dbReference>
<evidence type="ECO:0000313" key="2">
    <source>
        <dbReference type="Proteomes" id="UP000004506"/>
    </source>
</evidence>
<dbReference type="Gene3D" id="3.40.50.150">
    <property type="entry name" value="Vaccinia Virus protein VP39"/>
    <property type="match status" value="1"/>
</dbReference>
<sequence>MKTVNLSVCLLCATSWFVEDVIKYHRTLESYISVLFDARFTLDALKEPKVIDSALTEKREIAIFNCECPLNFKCISLILNAIPFT</sequence>
<protein>
    <submittedName>
        <fullName evidence="1">Uncharacterized protein</fullName>
    </submittedName>
</protein>
<reference evidence="1 2" key="3">
    <citation type="submission" date="2008-05" db="EMBL/GenBank/DDBJ databases">
        <authorList>
            <person name="Fulton L."/>
            <person name="Clifton S."/>
            <person name="Fulton B."/>
            <person name="Xu J."/>
            <person name="Minx P."/>
            <person name="Pepin K.H."/>
            <person name="Johnson M."/>
            <person name="Thiruvilangam P."/>
            <person name="Bhonagiri V."/>
            <person name="Nash W.E."/>
            <person name="Mardis E.R."/>
            <person name="Wilson R.K."/>
        </authorList>
    </citation>
    <scope>NUCLEOTIDE SEQUENCE [LARGE SCALE GENOMIC DNA]</scope>
    <source>
        <strain evidence="1 2">ATCC 25827</strain>
    </source>
</reference>
<organism evidence="1 2">
    <name type="scientific">Providencia stuartii ATCC 25827</name>
    <dbReference type="NCBI Taxonomy" id="471874"/>
    <lineage>
        <taxon>Bacteria</taxon>
        <taxon>Pseudomonadati</taxon>
        <taxon>Pseudomonadota</taxon>
        <taxon>Gammaproteobacteria</taxon>
        <taxon>Enterobacterales</taxon>
        <taxon>Morganellaceae</taxon>
        <taxon>Providencia</taxon>
    </lineage>
</organism>
<gene>
    <name evidence="1" type="ORF">PROSTU_02672</name>
</gene>
<reference evidence="2" key="1">
    <citation type="submission" date="2008-04" db="EMBL/GenBank/DDBJ databases">
        <title>Draft genome sequence of Providencia stuartii (ATCC 25827).</title>
        <authorList>
            <person name="Sudarsanam P."/>
            <person name="Ley R."/>
            <person name="Guruge J."/>
            <person name="Turnbaugh P.J."/>
            <person name="Mahowald M."/>
            <person name="Liep D."/>
            <person name="Gordon J."/>
        </authorList>
    </citation>
    <scope>NUCLEOTIDE SEQUENCE [LARGE SCALE GENOMIC DNA]</scope>
    <source>
        <strain evidence="2">ATCC 25827</strain>
    </source>
</reference>
<dbReference type="AlphaFoldDB" id="A0AA86YWV9"/>
<dbReference type="Proteomes" id="UP000004506">
    <property type="component" value="Unassembled WGS sequence"/>
</dbReference>
<dbReference type="InterPro" id="IPR029063">
    <property type="entry name" value="SAM-dependent_MTases_sf"/>
</dbReference>
<reference evidence="2" key="2">
    <citation type="submission" date="2008-04" db="EMBL/GenBank/DDBJ databases">
        <title>Draft genome sequence of Providencia stuartii(ATCC 25827).</title>
        <authorList>
            <person name="Sudarsanam P."/>
            <person name="Ley R."/>
            <person name="Guruge J."/>
            <person name="Turnbaugh P.J."/>
            <person name="Mahowald M."/>
            <person name="Liep D."/>
            <person name="Gordon J."/>
        </authorList>
    </citation>
    <scope>NUCLEOTIDE SEQUENCE [LARGE SCALE GENOMIC DNA]</scope>
    <source>
        <strain evidence="2">ATCC 25827</strain>
    </source>
</reference>
<accession>A0AA86YWV9</accession>
<evidence type="ECO:0000313" key="1">
    <source>
        <dbReference type="EMBL" id="EDU59483.1"/>
    </source>
</evidence>
<name>A0AA86YWV9_PROST</name>
<proteinExistence type="predicted"/>
<comment type="caution">
    <text evidence="1">The sequence shown here is derived from an EMBL/GenBank/DDBJ whole genome shotgun (WGS) entry which is preliminary data.</text>
</comment>